<dbReference type="AlphaFoldDB" id="A0AA41QLZ3"/>
<keyword evidence="3" id="KW-1185">Reference proteome</keyword>
<keyword evidence="1" id="KW-0812">Transmembrane</keyword>
<proteinExistence type="predicted"/>
<protein>
    <submittedName>
        <fullName evidence="2">DUF1467 family protein</fullName>
    </submittedName>
</protein>
<evidence type="ECO:0000313" key="2">
    <source>
        <dbReference type="EMBL" id="MCI0126893.1"/>
    </source>
</evidence>
<gene>
    <name evidence="2" type="ORF">ML536_08645</name>
</gene>
<name>A0AA41QLZ3_9HYPH</name>
<accession>A0AA41QLZ3</accession>
<keyword evidence="1" id="KW-1133">Transmembrane helix</keyword>
<keyword evidence="1" id="KW-0472">Membrane</keyword>
<dbReference type="InterPro" id="IPR009935">
    <property type="entry name" value="DUF1467"/>
</dbReference>
<dbReference type="RefSeq" id="WP_035093908.1">
    <property type="nucleotide sequence ID" value="NZ_CP068983.1"/>
</dbReference>
<feature type="transmembrane region" description="Helical" evidence="1">
    <location>
        <begin position="6"/>
        <end position="26"/>
    </location>
</feature>
<dbReference type="Proteomes" id="UP001156140">
    <property type="component" value="Unassembled WGS sequence"/>
</dbReference>
<organism evidence="2 3">
    <name type="scientific">Paradevosia shaoguanensis</name>
    <dbReference type="NCBI Taxonomy" id="1335043"/>
    <lineage>
        <taxon>Bacteria</taxon>
        <taxon>Pseudomonadati</taxon>
        <taxon>Pseudomonadota</taxon>
        <taxon>Alphaproteobacteria</taxon>
        <taxon>Hyphomicrobiales</taxon>
        <taxon>Devosiaceae</taxon>
        <taxon>Paradevosia</taxon>
    </lineage>
</organism>
<reference evidence="2" key="1">
    <citation type="submission" date="2022-03" db="EMBL/GenBank/DDBJ databases">
        <title>The complete genome sequence of a Methyloterrigena soli.</title>
        <authorList>
            <person name="Zi Z."/>
        </authorList>
    </citation>
    <scope>NUCLEOTIDE SEQUENCE</scope>
    <source>
        <strain evidence="2">M48</strain>
    </source>
</reference>
<dbReference type="EMBL" id="JALAZD010000001">
    <property type="protein sequence ID" value="MCI0126893.1"/>
    <property type="molecule type" value="Genomic_DNA"/>
</dbReference>
<dbReference type="Pfam" id="PF07330">
    <property type="entry name" value="DUF1467"/>
    <property type="match status" value="1"/>
</dbReference>
<evidence type="ECO:0000256" key="1">
    <source>
        <dbReference type="SAM" id="Phobius"/>
    </source>
</evidence>
<evidence type="ECO:0000313" key="3">
    <source>
        <dbReference type="Proteomes" id="UP001156140"/>
    </source>
</evidence>
<sequence>MPIGSLIAVYFVVWWICLFIVLPFNVRNQVDVGEIVPGTEPGAPAMLRFWPKLVANSVISAVLTVLILWGWSNPWLQHYWNG</sequence>
<feature type="transmembrane region" description="Helical" evidence="1">
    <location>
        <begin position="53"/>
        <end position="72"/>
    </location>
</feature>
<comment type="caution">
    <text evidence="2">The sequence shown here is derived from an EMBL/GenBank/DDBJ whole genome shotgun (WGS) entry which is preliminary data.</text>
</comment>